<dbReference type="Proteomes" id="UP000677913">
    <property type="component" value="Unassembled WGS sequence"/>
</dbReference>
<reference evidence="1" key="1">
    <citation type="submission" date="2021-04" db="EMBL/GenBank/DDBJ databases">
        <title>Genome based classification of Actinospica acidithermotolerans sp. nov., an actinobacterium isolated from an Indonesian hot spring.</title>
        <authorList>
            <person name="Kusuma A.B."/>
            <person name="Putra K.E."/>
            <person name="Nafisah S."/>
            <person name="Loh J."/>
            <person name="Nouioui I."/>
            <person name="Goodfellow M."/>
        </authorList>
    </citation>
    <scope>NUCLEOTIDE SEQUENCE</scope>
    <source>
        <strain evidence="1">DSM 45618</strain>
    </source>
</reference>
<dbReference type="EMBL" id="JAGSXH010000045">
    <property type="protein sequence ID" value="MBS2964229.1"/>
    <property type="molecule type" value="Genomic_DNA"/>
</dbReference>
<dbReference type="AlphaFoldDB" id="A0A8J7WQI8"/>
<evidence type="ECO:0000313" key="1">
    <source>
        <dbReference type="EMBL" id="MBS2964229.1"/>
    </source>
</evidence>
<gene>
    <name evidence="1" type="ORF">KGA66_14310</name>
</gene>
<organism evidence="1 2">
    <name type="scientific">Actinocrinis puniceicyclus</name>
    <dbReference type="NCBI Taxonomy" id="977794"/>
    <lineage>
        <taxon>Bacteria</taxon>
        <taxon>Bacillati</taxon>
        <taxon>Actinomycetota</taxon>
        <taxon>Actinomycetes</taxon>
        <taxon>Catenulisporales</taxon>
        <taxon>Actinospicaceae</taxon>
        <taxon>Actinocrinis</taxon>
    </lineage>
</organism>
<dbReference type="RefSeq" id="WP_211468595.1">
    <property type="nucleotide sequence ID" value="NZ_JAGSXH010000045.1"/>
</dbReference>
<sequence>MADGYQLDPAVLRRFAQVVGEQAQRLDGIHRALADVRIEGDAFGRLPASGDLHREYIAHAQAEVDDSGEAGPLLRETGDGLARTADNYERTEQYVTGLHRAVLRGLSGGEHE</sequence>
<name>A0A8J7WQI8_9ACTN</name>
<comment type="caution">
    <text evidence="1">The sequence shown here is derived from an EMBL/GenBank/DDBJ whole genome shotgun (WGS) entry which is preliminary data.</text>
</comment>
<proteinExistence type="predicted"/>
<keyword evidence="2" id="KW-1185">Reference proteome</keyword>
<protein>
    <submittedName>
        <fullName evidence="1">Uncharacterized protein</fullName>
    </submittedName>
</protein>
<accession>A0A8J7WQI8</accession>
<evidence type="ECO:0000313" key="2">
    <source>
        <dbReference type="Proteomes" id="UP000677913"/>
    </source>
</evidence>